<evidence type="ECO:0000313" key="4">
    <source>
        <dbReference type="Proteomes" id="UP001064087"/>
    </source>
</evidence>
<dbReference type="EMBL" id="CP106738">
    <property type="protein sequence ID" value="UXX84912.1"/>
    <property type="molecule type" value="Genomic_DNA"/>
</dbReference>
<gene>
    <name evidence="3" type="ORF">N7U68_09830</name>
</gene>
<evidence type="ECO:0000259" key="2">
    <source>
        <dbReference type="Pfam" id="PF14220"/>
    </source>
</evidence>
<reference evidence="3" key="1">
    <citation type="submission" date="2022-10" db="EMBL/GenBank/DDBJ databases">
        <title>Roseovarius pelagicus sp. nov., isolated from Arctic seawater.</title>
        <authorList>
            <person name="Hong Y.W."/>
            <person name="Hwang C.Y."/>
        </authorList>
    </citation>
    <scope>NUCLEOTIDE SEQUENCE</scope>
    <source>
        <strain evidence="3">HL-MP18</strain>
    </source>
</reference>
<keyword evidence="1" id="KW-0732">Signal</keyword>
<organism evidence="3 4">
    <name type="scientific">Roseovarius pelagicus</name>
    <dbReference type="NCBI Taxonomy" id="2980108"/>
    <lineage>
        <taxon>Bacteria</taxon>
        <taxon>Pseudomonadati</taxon>
        <taxon>Pseudomonadota</taxon>
        <taxon>Alphaproteobacteria</taxon>
        <taxon>Rhodobacterales</taxon>
        <taxon>Roseobacteraceae</taxon>
        <taxon>Roseovarius</taxon>
    </lineage>
</organism>
<dbReference type="Pfam" id="PF14220">
    <property type="entry name" value="DUF4329"/>
    <property type="match status" value="1"/>
</dbReference>
<evidence type="ECO:0000256" key="1">
    <source>
        <dbReference type="SAM" id="SignalP"/>
    </source>
</evidence>
<dbReference type="InterPro" id="IPR025479">
    <property type="entry name" value="DUF4329"/>
</dbReference>
<feature type="domain" description="DUF4329" evidence="2">
    <location>
        <begin position="25"/>
        <end position="137"/>
    </location>
</feature>
<name>A0ABY6DFI8_9RHOB</name>
<evidence type="ECO:0000313" key="3">
    <source>
        <dbReference type="EMBL" id="UXX84912.1"/>
    </source>
</evidence>
<dbReference type="RefSeq" id="WP_263048991.1">
    <property type="nucleotide sequence ID" value="NZ_CP106738.1"/>
</dbReference>
<sequence>MKFLLVTSVMASTSSVAAQDNTEIAFAKSVLASVQAKSIAENREYCGYLGRDAAGRLASGPSIRGKRDECTPVWPDALEVLASWHTHAGYDAGAWSEVPTVIDIEADEEEGIDGYVATPGGRLWYVDTTDMVVSQLCAVRCMQVDPRFVIGSEGEIETSYTYRQLLAREAEGD</sequence>
<feature type="chain" id="PRO_5046958621" evidence="1">
    <location>
        <begin position="19"/>
        <end position="173"/>
    </location>
</feature>
<keyword evidence="4" id="KW-1185">Reference proteome</keyword>
<proteinExistence type="predicted"/>
<dbReference type="Proteomes" id="UP001064087">
    <property type="component" value="Chromosome"/>
</dbReference>
<accession>A0ABY6DFI8</accession>
<feature type="signal peptide" evidence="1">
    <location>
        <begin position="1"/>
        <end position="18"/>
    </location>
</feature>
<protein>
    <submittedName>
        <fullName evidence="3">DUF4329 domain-containing protein</fullName>
    </submittedName>
</protein>